<dbReference type="Proteomes" id="UP000254287">
    <property type="component" value="Unassembled WGS sequence"/>
</dbReference>
<proteinExistence type="predicted"/>
<gene>
    <name evidence="1" type="ORF">NCTC10289_01998</name>
</gene>
<accession>A0A376D1F9</accession>
<dbReference type="AlphaFoldDB" id="A0A376D1F9"/>
<evidence type="ECO:0000313" key="1">
    <source>
        <dbReference type="EMBL" id="STC79985.1"/>
    </source>
</evidence>
<sequence>MRIGSLDDYKPAETDYAVLLCSSEQLQPLPASHGTVVFCFSEEELDHAVNMPAVLADVPAAQATPILARLIRDREVVEYWAPRSAADNLYDLVDSDDIVSEDLGVAGLHISERWIHLRVEESAGTSRPPDDFLRGLSAPLSASNVGPRDQGPAPDAPTLRTLVISRVATLAKPVKQYLPSSAVVSLYKMLEKIR</sequence>
<organism evidence="1 2">
    <name type="scientific">Corynebacterium minutissimum</name>
    <dbReference type="NCBI Taxonomy" id="38301"/>
    <lineage>
        <taxon>Bacteria</taxon>
        <taxon>Bacillati</taxon>
        <taxon>Actinomycetota</taxon>
        <taxon>Actinomycetes</taxon>
        <taxon>Mycobacteriales</taxon>
        <taxon>Corynebacteriaceae</taxon>
        <taxon>Corynebacterium</taxon>
    </lineage>
</organism>
<evidence type="ECO:0000313" key="2">
    <source>
        <dbReference type="Proteomes" id="UP000254287"/>
    </source>
</evidence>
<reference evidence="1 2" key="1">
    <citation type="submission" date="2018-06" db="EMBL/GenBank/DDBJ databases">
        <authorList>
            <consortium name="Pathogen Informatics"/>
            <person name="Doyle S."/>
        </authorList>
    </citation>
    <scope>NUCLEOTIDE SEQUENCE [LARGE SCALE GENOMIC DNA]</scope>
    <source>
        <strain evidence="1 2">NCTC10289</strain>
    </source>
</reference>
<dbReference type="RefSeq" id="WP_115023083.1">
    <property type="nucleotide sequence ID" value="NZ_UFXP01000001.1"/>
</dbReference>
<name>A0A376D1F9_9CORY</name>
<dbReference type="EMBL" id="UFXP01000001">
    <property type="protein sequence ID" value="STC79985.1"/>
    <property type="molecule type" value="Genomic_DNA"/>
</dbReference>
<protein>
    <submittedName>
        <fullName evidence="1">Uncharacterized protein</fullName>
    </submittedName>
</protein>